<feature type="compositionally biased region" description="Polar residues" evidence="1">
    <location>
        <begin position="1"/>
        <end position="16"/>
    </location>
</feature>
<keyword evidence="3" id="KW-1185">Reference proteome</keyword>
<feature type="region of interest" description="Disordered" evidence="1">
    <location>
        <begin position="1"/>
        <end position="24"/>
    </location>
</feature>
<dbReference type="EMBL" id="JACXVP010000010">
    <property type="protein sequence ID" value="KAG5582877.1"/>
    <property type="molecule type" value="Genomic_DNA"/>
</dbReference>
<evidence type="ECO:0000313" key="2">
    <source>
        <dbReference type="EMBL" id="KAG5582877.1"/>
    </source>
</evidence>
<comment type="caution">
    <text evidence="2">The sequence shown here is derived from an EMBL/GenBank/DDBJ whole genome shotgun (WGS) entry which is preliminary data.</text>
</comment>
<dbReference type="AlphaFoldDB" id="A0A9J5X624"/>
<sequence>MLFNPTPSEALTSHPPSNDKHGEEAIDVTVEEKWVARVEMVRQVVEILGRHLNKVNDNYPCNLSSSSNWFAEAKQNSPDSDFQIFRRPFLTPSCSESSIEISTTSVSVVVILDFIASPISFLESDLVKGLFLGEIILRRGRIGAKGTFELRGVCSNRDWGLEGLVSPMLTGVIVDVLEEDGASKDV</sequence>
<accession>A0A9J5X624</accession>
<evidence type="ECO:0000313" key="3">
    <source>
        <dbReference type="Proteomes" id="UP000824120"/>
    </source>
</evidence>
<protein>
    <submittedName>
        <fullName evidence="2">Uncharacterized protein</fullName>
    </submittedName>
</protein>
<reference evidence="2 3" key="1">
    <citation type="submission" date="2020-09" db="EMBL/GenBank/DDBJ databases">
        <title>De no assembly of potato wild relative species, Solanum commersonii.</title>
        <authorList>
            <person name="Cho K."/>
        </authorList>
    </citation>
    <scope>NUCLEOTIDE SEQUENCE [LARGE SCALE GENOMIC DNA]</scope>
    <source>
        <strain evidence="2">LZ3.2</strain>
        <tissue evidence="2">Leaf</tissue>
    </source>
</reference>
<organism evidence="2 3">
    <name type="scientific">Solanum commersonii</name>
    <name type="common">Commerson's wild potato</name>
    <name type="synonym">Commerson's nightshade</name>
    <dbReference type="NCBI Taxonomy" id="4109"/>
    <lineage>
        <taxon>Eukaryota</taxon>
        <taxon>Viridiplantae</taxon>
        <taxon>Streptophyta</taxon>
        <taxon>Embryophyta</taxon>
        <taxon>Tracheophyta</taxon>
        <taxon>Spermatophyta</taxon>
        <taxon>Magnoliopsida</taxon>
        <taxon>eudicotyledons</taxon>
        <taxon>Gunneridae</taxon>
        <taxon>Pentapetalae</taxon>
        <taxon>asterids</taxon>
        <taxon>lamiids</taxon>
        <taxon>Solanales</taxon>
        <taxon>Solanaceae</taxon>
        <taxon>Solanoideae</taxon>
        <taxon>Solaneae</taxon>
        <taxon>Solanum</taxon>
    </lineage>
</organism>
<name>A0A9J5X624_SOLCO</name>
<proteinExistence type="predicted"/>
<gene>
    <name evidence="2" type="ORF">H5410_053504</name>
</gene>
<dbReference type="Proteomes" id="UP000824120">
    <property type="component" value="Chromosome 10"/>
</dbReference>
<evidence type="ECO:0000256" key="1">
    <source>
        <dbReference type="SAM" id="MobiDB-lite"/>
    </source>
</evidence>